<evidence type="ECO:0000313" key="2">
    <source>
        <dbReference type="EMBL" id="KMS69500.1"/>
    </source>
</evidence>
<name>A0A0J8BVE1_STRVR</name>
<dbReference type="AlphaFoldDB" id="A0A0J8BVE1"/>
<dbReference type="Proteomes" id="UP000037432">
    <property type="component" value="Unassembled WGS sequence"/>
</dbReference>
<organism evidence="2 3">
    <name type="scientific">Streptomyces viridochromogenes</name>
    <dbReference type="NCBI Taxonomy" id="1938"/>
    <lineage>
        <taxon>Bacteria</taxon>
        <taxon>Bacillati</taxon>
        <taxon>Actinomycetota</taxon>
        <taxon>Actinomycetes</taxon>
        <taxon>Kitasatosporales</taxon>
        <taxon>Streptomycetaceae</taxon>
        <taxon>Streptomyces</taxon>
    </lineage>
</organism>
<comment type="caution">
    <text evidence="2">The sequence shown here is derived from an EMBL/GenBank/DDBJ whole genome shotgun (WGS) entry which is preliminary data.</text>
</comment>
<accession>A0A0J8BVE1</accession>
<dbReference type="PATRIC" id="fig|1938.3.peg.7265"/>
<dbReference type="Pfam" id="PF18143">
    <property type="entry name" value="HAD_SAK_2"/>
    <property type="match status" value="1"/>
</dbReference>
<dbReference type="RefSeq" id="WP_048585406.1">
    <property type="nucleotide sequence ID" value="NZ_LFNT01000059.1"/>
</dbReference>
<dbReference type="EMBL" id="LFNT01000059">
    <property type="protein sequence ID" value="KMS69500.1"/>
    <property type="molecule type" value="Genomic_DNA"/>
</dbReference>
<proteinExistence type="predicted"/>
<sequence>MLLFLDVDGTLIPFGASRPYKLYEPPRPLPQGAEHPLLARIDPAFGPRLTRLAALGCELVWATTWLDEANTSVAPWLGLPSLPVMDWPDEDDGGGGGGQAGPGRPRGLHWKTRPLVAWAAGRPFVWVDDEISETDRAWVAAGHPGPALLHRVDHRYGLTERDFDVLEEWIEDERITAGRGPGPRSPG</sequence>
<evidence type="ECO:0000256" key="1">
    <source>
        <dbReference type="SAM" id="MobiDB-lite"/>
    </source>
</evidence>
<reference evidence="2 3" key="1">
    <citation type="submission" date="2015-06" db="EMBL/GenBank/DDBJ databases">
        <authorList>
            <person name="Ju K.-S."/>
            <person name="Doroghazi J.R."/>
            <person name="Metcalf W.W."/>
        </authorList>
    </citation>
    <scope>NUCLEOTIDE SEQUENCE [LARGE SCALE GENOMIC DNA]</scope>
    <source>
        <strain evidence="2 3">NRRL 3414</strain>
    </source>
</reference>
<feature type="region of interest" description="Disordered" evidence="1">
    <location>
        <begin position="85"/>
        <end position="108"/>
    </location>
</feature>
<gene>
    <name evidence="2" type="ORF">ACM01_34845</name>
</gene>
<evidence type="ECO:0000313" key="3">
    <source>
        <dbReference type="Proteomes" id="UP000037432"/>
    </source>
</evidence>
<dbReference type="OrthoDB" id="5124141at2"/>
<evidence type="ECO:0008006" key="4">
    <source>
        <dbReference type="Google" id="ProtNLM"/>
    </source>
</evidence>
<protein>
    <recommendedName>
        <fullName evidence="4">Secreted protein</fullName>
    </recommendedName>
</protein>